<dbReference type="Gene3D" id="3.40.50.720">
    <property type="entry name" value="NAD(P)-binding Rossmann-like Domain"/>
    <property type="match status" value="1"/>
</dbReference>
<feature type="domain" description="Pyrroline-5-carboxylate reductase catalytic N-terminal" evidence="2">
    <location>
        <begin position="4"/>
        <end position="107"/>
    </location>
</feature>
<dbReference type="InterPro" id="IPR028939">
    <property type="entry name" value="P5C_Rdtase_cat_N"/>
</dbReference>
<comment type="caution">
    <text evidence="3">The sequence shown here is derived from an EMBL/GenBank/DDBJ whole genome shotgun (WGS) entry which is preliminary data.</text>
</comment>
<keyword evidence="1" id="KW-0560">Oxidoreductase</keyword>
<organism evidence="3 4">
    <name type="scientific">Streptomyces griseorubiginosus</name>
    <dbReference type="NCBI Taxonomy" id="67304"/>
    <lineage>
        <taxon>Bacteria</taxon>
        <taxon>Bacillati</taxon>
        <taxon>Actinomycetota</taxon>
        <taxon>Actinomycetes</taxon>
        <taxon>Kitasatosporales</taxon>
        <taxon>Streptomycetaceae</taxon>
        <taxon>Streptomyces</taxon>
    </lineage>
</organism>
<protein>
    <submittedName>
        <fullName evidence="3">NADP oxidoreductase</fullName>
    </submittedName>
</protein>
<name>A0A101S0Y4_9ACTN</name>
<dbReference type="InterPro" id="IPR036291">
    <property type="entry name" value="NAD(P)-bd_dom_sf"/>
</dbReference>
<sequence>MSYTVLGTGIVGRTMAAKLASLGHEVVVGTRDPGATLARTEPDGMGNPPFAHWHAEHDQVRLETFAEAAALGGTIVNATSGGQSIEVLLAAGVSNLSGKVLIDIANPLDFSHGMPPILDPVNTDSLGERIQRTFPDALVVKTLNTMNCAVMVDPARVPGEHTVFVSGDDTGAKKAVTELLGSFGWPQAAVVDLGGIVTARGVEMVLPLWLSLYGAFGHGDFNFHVQGGHPRG</sequence>
<evidence type="ECO:0000259" key="2">
    <source>
        <dbReference type="Pfam" id="PF03807"/>
    </source>
</evidence>
<accession>A0A101S0Y4</accession>
<dbReference type="PANTHER" id="PTHR14239">
    <property type="entry name" value="DUDULIN-RELATED"/>
    <property type="match status" value="1"/>
</dbReference>
<dbReference type="SUPFAM" id="SSF51735">
    <property type="entry name" value="NAD(P)-binding Rossmann-fold domains"/>
    <property type="match status" value="1"/>
</dbReference>
<dbReference type="RefSeq" id="WP_062239570.1">
    <property type="nucleotide sequence ID" value="NZ_JBIBHB010000005.1"/>
</dbReference>
<evidence type="ECO:0000256" key="1">
    <source>
        <dbReference type="ARBA" id="ARBA00023002"/>
    </source>
</evidence>
<gene>
    <name evidence="3" type="ORF">AQJ54_21020</name>
</gene>
<evidence type="ECO:0000313" key="3">
    <source>
        <dbReference type="EMBL" id="KUN65313.1"/>
    </source>
</evidence>
<dbReference type="AlphaFoldDB" id="A0A101S0Y4"/>
<dbReference type="InterPro" id="IPR051267">
    <property type="entry name" value="STEAP_metalloreductase"/>
</dbReference>
<dbReference type="EMBL" id="LMWV01000017">
    <property type="protein sequence ID" value="KUN65313.1"/>
    <property type="molecule type" value="Genomic_DNA"/>
</dbReference>
<proteinExistence type="predicted"/>
<evidence type="ECO:0000313" key="4">
    <source>
        <dbReference type="Proteomes" id="UP000054375"/>
    </source>
</evidence>
<dbReference type="Pfam" id="PF03807">
    <property type="entry name" value="F420_oxidored"/>
    <property type="match status" value="1"/>
</dbReference>
<dbReference type="GO" id="GO:0016491">
    <property type="term" value="F:oxidoreductase activity"/>
    <property type="evidence" value="ECO:0007669"/>
    <property type="project" value="UniProtKB-KW"/>
</dbReference>
<reference evidence="3 4" key="1">
    <citation type="submission" date="2015-10" db="EMBL/GenBank/DDBJ databases">
        <title>Draft genome sequence of Streptomyces griseorubiginosus DSM 40469, type strain for the species Streptomyces griseorubiginosus.</title>
        <authorList>
            <person name="Ruckert C."/>
            <person name="Winkler A."/>
            <person name="Kalinowski J."/>
            <person name="Kampfer P."/>
            <person name="Glaeser S."/>
        </authorList>
    </citation>
    <scope>NUCLEOTIDE SEQUENCE [LARGE SCALE GENOMIC DNA]</scope>
    <source>
        <strain evidence="3 4">DSM 40469</strain>
    </source>
</reference>
<dbReference type="Proteomes" id="UP000054375">
    <property type="component" value="Unassembled WGS sequence"/>
</dbReference>
<keyword evidence="4" id="KW-1185">Reference proteome</keyword>